<organism evidence="4 5">
    <name type="scientific">Vitrella brassicaformis (strain CCMP3155)</name>
    <dbReference type="NCBI Taxonomy" id="1169540"/>
    <lineage>
        <taxon>Eukaryota</taxon>
        <taxon>Sar</taxon>
        <taxon>Alveolata</taxon>
        <taxon>Colpodellida</taxon>
        <taxon>Vitrellaceae</taxon>
        <taxon>Vitrella</taxon>
    </lineage>
</organism>
<dbReference type="OMA" id="RDGHTEY"/>
<dbReference type="GO" id="GO:0035091">
    <property type="term" value="F:phosphatidylinositol binding"/>
    <property type="evidence" value="ECO:0007669"/>
    <property type="project" value="InterPro"/>
</dbReference>
<dbReference type="InterPro" id="IPR051837">
    <property type="entry name" value="SortingNexin/PXDomain-PKLike"/>
</dbReference>
<dbReference type="PANTHER" id="PTHR22999">
    <property type="entry name" value="PX SERINE/THREONINE KINASE PXK"/>
    <property type="match status" value="1"/>
</dbReference>
<dbReference type="STRING" id="1169540.A0A0G4FJS8"/>
<dbReference type="InterPro" id="IPR001683">
    <property type="entry name" value="PX_dom"/>
</dbReference>
<dbReference type="SUPFAM" id="SSF64268">
    <property type="entry name" value="PX domain"/>
    <property type="match status" value="1"/>
</dbReference>
<dbReference type="PROSITE" id="PS50195">
    <property type="entry name" value="PX"/>
    <property type="match status" value="1"/>
</dbReference>
<evidence type="ECO:0000313" key="4">
    <source>
        <dbReference type="EMBL" id="CEM13955.1"/>
    </source>
</evidence>
<dbReference type="SMART" id="SM00312">
    <property type="entry name" value="PX"/>
    <property type="match status" value="1"/>
</dbReference>
<evidence type="ECO:0000259" key="3">
    <source>
        <dbReference type="PROSITE" id="PS50195"/>
    </source>
</evidence>
<dbReference type="GO" id="GO:0005737">
    <property type="term" value="C:cytoplasm"/>
    <property type="evidence" value="ECO:0007669"/>
    <property type="project" value="UniProtKB-SubCell"/>
</dbReference>
<keyword evidence="5" id="KW-1185">Reference proteome</keyword>
<reference evidence="4 5" key="1">
    <citation type="submission" date="2014-11" db="EMBL/GenBank/DDBJ databases">
        <authorList>
            <person name="Zhu J."/>
            <person name="Qi W."/>
            <person name="Song R."/>
        </authorList>
    </citation>
    <scope>NUCLEOTIDE SEQUENCE [LARGE SCALE GENOMIC DNA]</scope>
</reference>
<dbReference type="Proteomes" id="UP000041254">
    <property type="component" value="Unassembled WGS sequence"/>
</dbReference>
<dbReference type="InParanoid" id="A0A0G4FJS8"/>
<dbReference type="VEuPathDB" id="CryptoDB:Vbra_9247"/>
<comment type="subcellular location">
    <subcellularLocation>
        <location evidence="1">Cytoplasm</location>
    </subcellularLocation>
</comment>
<feature type="domain" description="PX" evidence="3">
    <location>
        <begin position="1"/>
        <end position="110"/>
    </location>
</feature>
<gene>
    <name evidence="4" type="ORF">Vbra_9247</name>
</gene>
<evidence type="ECO:0000256" key="2">
    <source>
        <dbReference type="ARBA" id="ARBA00022490"/>
    </source>
</evidence>
<dbReference type="PANTHER" id="PTHR22999:SF23">
    <property type="entry name" value="SORTING NEXIN-16"/>
    <property type="match status" value="1"/>
</dbReference>
<dbReference type="PhylomeDB" id="A0A0G4FJS8"/>
<sequence length="246" mass="28129">MRGYSVLFVGNSTRDGHTEYQLKVVDPENTSWFTQKRYREIRELHDQLKLRFPQELQWFPPKRLFNNMDSAFINERQHQLQLYLNKVLQLDPTCSVKVLRKFLEIKPKPEPGRLAYGIESATAHQLLLDRASGQFLDLSQTPQPLDATEAEQKASNYSQVFSRMSQLSVGPHNTLPFQPQFKQANFSAEQMEEQISKPSLAQTDGRVVSDALDELCVILSTNRRIEGLDDIIVPFPPIVVPLSSAS</sequence>
<dbReference type="EMBL" id="CDMY01000450">
    <property type="protein sequence ID" value="CEM13955.1"/>
    <property type="molecule type" value="Genomic_DNA"/>
</dbReference>
<dbReference type="CDD" id="cd06093">
    <property type="entry name" value="PX_domain"/>
    <property type="match status" value="1"/>
</dbReference>
<protein>
    <recommendedName>
        <fullName evidence="3">PX domain-containing protein</fullName>
    </recommendedName>
</protein>
<evidence type="ECO:0000313" key="5">
    <source>
        <dbReference type="Proteomes" id="UP000041254"/>
    </source>
</evidence>
<dbReference type="InterPro" id="IPR036871">
    <property type="entry name" value="PX_dom_sf"/>
</dbReference>
<accession>A0A0G4FJS8</accession>
<name>A0A0G4FJS8_VITBC</name>
<evidence type="ECO:0000256" key="1">
    <source>
        <dbReference type="ARBA" id="ARBA00004496"/>
    </source>
</evidence>
<dbReference type="OrthoDB" id="437742at2759"/>
<dbReference type="Pfam" id="PF00787">
    <property type="entry name" value="PX"/>
    <property type="match status" value="1"/>
</dbReference>
<keyword evidence="2" id="KW-0963">Cytoplasm</keyword>
<dbReference type="Gene3D" id="3.30.1520.10">
    <property type="entry name" value="Phox-like domain"/>
    <property type="match status" value="1"/>
</dbReference>
<dbReference type="AlphaFoldDB" id="A0A0G4FJS8"/>
<proteinExistence type="predicted"/>